<dbReference type="Proteomes" id="UP000634134">
    <property type="component" value="Unassembled WGS sequence"/>
</dbReference>
<sequence>MTFIEKYSPYLVVAAGVLLVLFTFINSQSDQKQKDRIEQLTKNDSIITKNVKEIVDTIKNTSTENHKLAIQTKNLTEQVKRLNDQINDLVKEIDKRTAFDAAENLQSGKLKFGFNPRLSKEARIYLGKGAISIPSDGLNLQNEDKDGGSIFIKLRYGKDELLISMKVLDTSGNVIVEIDDNYWRPNPNFTSKRNYDDFGFEVMDNQGNIAMNIDQIGNDVTVQGILALSNGSVMVASDDGTTIYLKEDFQKQTKKFKIRQLFEYTGKNYLGKRR</sequence>
<protein>
    <submittedName>
        <fullName evidence="2">Uncharacterized protein</fullName>
    </submittedName>
</protein>
<accession>A0ABR9WJF2</accession>
<comment type="caution">
    <text evidence="2">The sequence shown here is derived from an EMBL/GenBank/DDBJ whole genome shotgun (WGS) entry which is preliminary data.</text>
</comment>
<evidence type="ECO:0000313" key="2">
    <source>
        <dbReference type="EMBL" id="MBE9465513.1"/>
    </source>
</evidence>
<dbReference type="RefSeq" id="WP_194123821.1">
    <property type="nucleotide sequence ID" value="NZ_JACYGY010000002.1"/>
</dbReference>
<feature type="coiled-coil region" evidence="1">
    <location>
        <begin position="65"/>
        <end position="92"/>
    </location>
</feature>
<dbReference type="EMBL" id="JACYGY010000002">
    <property type="protein sequence ID" value="MBE9465513.1"/>
    <property type="molecule type" value="Genomic_DNA"/>
</dbReference>
<evidence type="ECO:0000313" key="3">
    <source>
        <dbReference type="Proteomes" id="UP000634134"/>
    </source>
</evidence>
<keyword evidence="3" id="KW-1185">Reference proteome</keyword>
<organism evidence="2 3">
    <name type="scientific">Dyadobacter subterraneus</name>
    <dbReference type="NCBI Taxonomy" id="2773304"/>
    <lineage>
        <taxon>Bacteria</taxon>
        <taxon>Pseudomonadati</taxon>
        <taxon>Bacteroidota</taxon>
        <taxon>Cytophagia</taxon>
        <taxon>Cytophagales</taxon>
        <taxon>Spirosomataceae</taxon>
        <taxon>Dyadobacter</taxon>
    </lineage>
</organism>
<gene>
    <name evidence="2" type="ORF">IEE83_26825</name>
</gene>
<reference evidence="3" key="1">
    <citation type="submission" date="2023-07" db="EMBL/GenBank/DDBJ databases">
        <title>Dyadobacter sp. nov 'subterranea' isolated from contaminted grondwater.</title>
        <authorList>
            <person name="Szabo I."/>
            <person name="Al-Omari J."/>
            <person name="Szerdahelyi S.G."/>
            <person name="Rado J."/>
        </authorList>
    </citation>
    <scope>NUCLEOTIDE SEQUENCE [LARGE SCALE GENOMIC DNA]</scope>
    <source>
        <strain evidence="3">UP-52</strain>
    </source>
</reference>
<proteinExistence type="predicted"/>
<name>A0ABR9WJF2_9BACT</name>
<evidence type="ECO:0000256" key="1">
    <source>
        <dbReference type="SAM" id="Coils"/>
    </source>
</evidence>
<keyword evidence="1" id="KW-0175">Coiled coil</keyword>